<feature type="compositionally biased region" description="Polar residues" evidence="5">
    <location>
        <begin position="22"/>
        <end position="32"/>
    </location>
</feature>
<dbReference type="PIRSF" id="PIRSF000770">
    <property type="entry name" value="RNA_pol_sigma-SigE/K"/>
    <property type="match status" value="1"/>
</dbReference>
<name>A0A6L6XRZ6_9ACTN</name>
<evidence type="ECO:0000256" key="4">
    <source>
        <dbReference type="ARBA" id="ARBA00023163"/>
    </source>
</evidence>
<dbReference type="CDD" id="cd06171">
    <property type="entry name" value="Sigma70_r4"/>
    <property type="match status" value="1"/>
</dbReference>
<accession>A0A6L6XRZ6</accession>
<dbReference type="InterPro" id="IPR013324">
    <property type="entry name" value="RNA_pol_sigma_r3/r4-like"/>
</dbReference>
<evidence type="ECO:0000259" key="6">
    <source>
        <dbReference type="PROSITE" id="PS00715"/>
    </source>
</evidence>
<dbReference type="Pfam" id="PF04545">
    <property type="entry name" value="Sigma70_r4"/>
    <property type="match status" value="1"/>
</dbReference>
<dbReference type="PRINTS" id="PR00046">
    <property type="entry name" value="SIGMA70FCT"/>
</dbReference>
<evidence type="ECO:0000256" key="5">
    <source>
        <dbReference type="SAM" id="MobiDB-lite"/>
    </source>
</evidence>
<keyword evidence="3" id="KW-0238">DNA-binding</keyword>
<feature type="domain" description="RNA polymerase sigma-70" evidence="6">
    <location>
        <begin position="81"/>
        <end position="94"/>
    </location>
</feature>
<proteinExistence type="predicted"/>
<reference evidence="7 8" key="1">
    <citation type="submission" date="2019-12" db="EMBL/GenBank/DDBJ databases">
        <authorList>
            <person name="Huq M.A."/>
        </authorList>
    </citation>
    <scope>NUCLEOTIDE SEQUENCE [LARGE SCALE GENOMIC DNA]</scope>
    <source>
        <strain evidence="7 8">MAH-18</strain>
    </source>
</reference>
<evidence type="ECO:0000313" key="8">
    <source>
        <dbReference type="Proteomes" id="UP000473525"/>
    </source>
</evidence>
<gene>
    <name evidence="7" type="ORF">GON03_09140</name>
</gene>
<dbReference type="EMBL" id="WSEK01000004">
    <property type="protein sequence ID" value="MVQ49347.1"/>
    <property type="molecule type" value="Genomic_DNA"/>
</dbReference>
<evidence type="ECO:0000313" key="7">
    <source>
        <dbReference type="EMBL" id="MVQ49347.1"/>
    </source>
</evidence>
<dbReference type="GO" id="GO:0003677">
    <property type="term" value="F:DNA binding"/>
    <property type="evidence" value="ECO:0007669"/>
    <property type="project" value="UniProtKB-KW"/>
</dbReference>
<evidence type="ECO:0000256" key="2">
    <source>
        <dbReference type="ARBA" id="ARBA00023082"/>
    </source>
</evidence>
<dbReference type="AlphaFoldDB" id="A0A6L6XRZ6"/>
<dbReference type="GO" id="GO:0003899">
    <property type="term" value="F:DNA-directed RNA polymerase activity"/>
    <property type="evidence" value="ECO:0007669"/>
    <property type="project" value="InterPro"/>
</dbReference>
<keyword evidence="4" id="KW-0804">Transcription</keyword>
<dbReference type="NCBIfam" id="TIGR02479">
    <property type="entry name" value="FliA_WhiG"/>
    <property type="match status" value="1"/>
</dbReference>
<organism evidence="7 8">
    <name type="scientific">Nocardioides agri</name>
    <dbReference type="NCBI Taxonomy" id="2682843"/>
    <lineage>
        <taxon>Bacteria</taxon>
        <taxon>Bacillati</taxon>
        <taxon>Actinomycetota</taxon>
        <taxon>Actinomycetes</taxon>
        <taxon>Propionibacteriales</taxon>
        <taxon>Nocardioidaceae</taxon>
        <taxon>Nocardioides</taxon>
    </lineage>
</organism>
<dbReference type="PANTHER" id="PTHR30385:SF7">
    <property type="entry name" value="RNA POLYMERASE SIGMA FACTOR FLIA"/>
    <property type="match status" value="1"/>
</dbReference>
<dbReference type="GO" id="GO:0016987">
    <property type="term" value="F:sigma factor activity"/>
    <property type="evidence" value="ECO:0007669"/>
    <property type="project" value="UniProtKB-KW"/>
</dbReference>
<dbReference type="Proteomes" id="UP000473525">
    <property type="component" value="Unassembled WGS sequence"/>
</dbReference>
<dbReference type="Gene3D" id="1.10.1740.10">
    <property type="match status" value="1"/>
</dbReference>
<keyword evidence="1" id="KW-0805">Transcription regulation</keyword>
<dbReference type="InterPro" id="IPR007624">
    <property type="entry name" value="RNA_pol_sigma70_r3"/>
</dbReference>
<keyword evidence="2" id="KW-0731">Sigma factor</keyword>
<evidence type="ECO:0000256" key="1">
    <source>
        <dbReference type="ARBA" id="ARBA00023015"/>
    </source>
</evidence>
<dbReference type="InterPro" id="IPR012845">
    <property type="entry name" value="RNA_pol_sigma_FliA_WhiG"/>
</dbReference>
<dbReference type="InterPro" id="IPR013325">
    <property type="entry name" value="RNA_pol_sigma_r2"/>
</dbReference>
<sequence length="272" mass="29959">MAAASSRPPTHLNSEEDREGTVSGSIDVSAQPSAPDLWRQYQETGGDPEVRNQLVLQYSPLVKYVAGRVRAELPANVDSADLVSEGVFGLMDAIDKFEPDRGLQFQTYAVPRIRGAIMDSIRAADWVPRSVRSQLRTLDQAAERLRLQLGRTPTDEEIAAEAGMSLAELRTARGKSTSVSSAADEELAQVGDLAPRLDEMFEADDSRDELLQALARLPERDRIIMALYFFEGFTLGEIGLILDVTESRISQLRTRAMAALRGHLADVMREDA</sequence>
<dbReference type="InterPro" id="IPR007627">
    <property type="entry name" value="RNA_pol_sigma70_r2"/>
</dbReference>
<dbReference type="Gene3D" id="1.20.140.160">
    <property type="match status" value="1"/>
</dbReference>
<dbReference type="Pfam" id="PF04539">
    <property type="entry name" value="Sigma70_r3"/>
    <property type="match status" value="1"/>
</dbReference>
<feature type="region of interest" description="Disordered" evidence="5">
    <location>
        <begin position="1"/>
        <end position="34"/>
    </location>
</feature>
<dbReference type="PANTHER" id="PTHR30385">
    <property type="entry name" value="SIGMA FACTOR F FLAGELLAR"/>
    <property type="match status" value="1"/>
</dbReference>
<dbReference type="InterPro" id="IPR007630">
    <property type="entry name" value="RNA_pol_sigma70_r4"/>
</dbReference>
<dbReference type="GO" id="GO:0006352">
    <property type="term" value="P:DNA-templated transcription initiation"/>
    <property type="evidence" value="ECO:0007669"/>
    <property type="project" value="InterPro"/>
</dbReference>
<dbReference type="InterPro" id="IPR000943">
    <property type="entry name" value="RNA_pol_sigma70"/>
</dbReference>
<evidence type="ECO:0000256" key="3">
    <source>
        <dbReference type="ARBA" id="ARBA00023125"/>
    </source>
</evidence>
<dbReference type="SUPFAM" id="SSF88659">
    <property type="entry name" value="Sigma3 and sigma4 domains of RNA polymerase sigma factors"/>
    <property type="match status" value="2"/>
</dbReference>
<dbReference type="InterPro" id="IPR014284">
    <property type="entry name" value="RNA_pol_sigma-70_dom"/>
</dbReference>
<comment type="caution">
    <text evidence="7">The sequence shown here is derived from an EMBL/GenBank/DDBJ whole genome shotgun (WGS) entry which is preliminary data.</text>
</comment>
<dbReference type="PROSITE" id="PS00715">
    <property type="entry name" value="SIGMA70_1"/>
    <property type="match status" value="1"/>
</dbReference>
<dbReference type="NCBIfam" id="TIGR02937">
    <property type="entry name" value="sigma70-ECF"/>
    <property type="match status" value="1"/>
</dbReference>
<protein>
    <submittedName>
        <fullName evidence="7">FliA/WhiG family RNA polymerase sigma factor</fullName>
    </submittedName>
</protein>
<dbReference type="SUPFAM" id="SSF88946">
    <property type="entry name" value="Sigma2 domain of RNA polymerase sigma factors"/>
    <property type="match status" value="1"/>
</dbReference>
<keyword evidence="8" id="KW-1185">Reference proteome</keyword>
<dbReference type="Pfam" id="PF04542">
    <property type="entry name" value="Sigma70_r2"/>
    <property type="match status" value="1"/>
</dbReference>